<evidence type="ECO:0000259" key="1">
    <source>
        <dbReference type="Pfam" id="PF00561"/>
    </source>
</evidence>
<dbReference type="InterPro" id="IPR050471">
    <property type="entry name" value="AB_hydrolase"/>
</dbReference>
<dbReference type="RefSeq" id="WP_146298687.1">
    <property type="nucleotide sequence ID" value="NZ_CP042301.2"/>
</dbReference>
<keyword evidence="3" id="KW-1185">Reference proteome</keyword>
<dbReference type="Proteomes" id="UP000321389">
    <property type="component" value="Chromosome"/>
</dbReference>
<dbReference type="AlphaFoldDB" id="A0A5B8KWR1"/>
<dbReference type="KEGG" id="niy:FQ775_06370"/>
<reference evidence="2" key="1">
    <citation type="submission" date="2020-04" db="EMBL/GenBank/DDBJ databases">
        <title>Nitratireductor sp. nov. isolated from mangrove soil.</title>
        <authorList>
            <person name="Ye Y."/>
        </authorList>
    </citation>
    <scope>NUCLEOTIDE SEQUENCE</scope>
    <source>
        <strain evidence="2">SY7</strain>
    </source>
</reference>
<feature type="domain" description="AB hydrolase-1" evidence="1">
    <location>
        <begin position="61"/>
        <end position="297"/>
    </location>
</feature>
<proteinExistence type="predicted"/>
<evidence type="ECO:0000313" key="2">
    <source>
        <dbReference type="EMBL" id="QDZ00035.1"/>
    </source>
</evidence>
<dbReference type="EMBL" id="CP042301">
    <property type="protein sequence ID" value="QDZ00035.1"/>
    <property type="molecule type" value="Genomic_DNA"/>
</dbReference>
<accession>A0A5B8KWR1</accession>
<protein>
    <submittedName>
        <fullName evidence="2">Alpha/beta hydrolase</fullName>
    </submittedName>
</protein>
<name>A0A5B8KWR1_9HYPH</name>
<dbReference type="GO" id="GO:0016787">
    <property type="term" value="F:hydrolase activity"/>
    <property type="evidence" value="ECO:0007669"/>
    <property type="project" value="UniProtKB-KW"/>
</dbReference>
<dbReference type="OrthoDB" id="9815441at2"/>
<keyword evidence="2" id="KW-0378">Hydrolase</keyword>
<gene>
    <name evidence="2" type="ORF">FQ775_06370</name>
</gene>
<dbReference type="PRINTS" id="PR00111">
    <property type="entry name" value="ABHYDROLASE"/>
</dbReference>
<dbReference type="Gene3D" id="3.40.50.1820">
    <property type="entry name" value="alpha/beta hydrolase"/>
    <property type="match status" value="1"/>
</dbReference>
<evidence type="ECO:0000313" key="3">
    <source>
        <dbReference type="Proteomes" id="UP000321389"/>
    </source>
</evidence>
<organism evidence="2 3">
    <name type="scientific">Nitratireductor mangrovi</name>
    <dbReference type="NCBI Taxonomy" id="2599600"/>
    <lineage>
        <taxon>Bacteria</taxon>
        <taxon>Pseudomonadati</taxon>
        <taxon>Pseudomonadota</taxon>
        <taxon>Alphaproteobacteria</taxon>
        <taxon>Hyphomicrobiales</taxon>
        <taxon>Phyllobacteriaceae</taxon>
        <taxon>Nitratireductor</taxon>
    </lineage>
</organism>
<dbReference type="InterPro" id="IPR000073">
    <property type="entry name" value="AB_hydrolase_1"/>
</dbReference>
<dbReference type="SUPFAM" id="SSF53474">
    <property type="entry name" value="alpha/beta-Hydrolases"/>
    <property type="match status" value="1"/>
</dbReference>
<dbReference type="PANTHER" id="PTHR43433:SF1">
    <property type="entry name" value="BLL5160 PROTEIN"/>
    <property type="match status" value="1"/>
</dbReference>
<dbReference type="InterPro" id="IPR029058">
    <property type="entry name" value="AB_hydrolase_fold"/>
</dbReference>
<dbReference type="Pfam" id="PF00561">
    <property type="entry name" value="Abhydrolase_1"/>
    <property type="match status" value="1"/>
</dbReference>
<dbReference type="PANTHER" id="PTHR43433">
    <property type="entry name" value="HYDROLASE, ALPHA/BETA FOLD FAMILY PROTEIN"/>
    <property type="match status" value="1"/>
</dbReference>
<sequence>MNLAYAFAAFLLALVLVLVGVTRVGAWLIERRHPPSGSFATVNDTRLHYVHVPAGDDADLPPLVFIHGASGNLLDPMLPLRPLLEGRAELLFVDRPGHGWSGRGPAANGRPDGQAATVAALMDELGIEDAIIVGHSFGGAIAATFALEQPARTRGVVLLAAVSHPWPGGETSWYYELTATPLIGPLFSETLAYPGGALRMAAASACVFAPNRLPEAYDRNAAIALVLRPAAFRANSRDVAGLYDYVKTVAPRYGEISAPTVVISGTRDTVVYEEIHSTGLGRDIPGAELVWVKNLGHKPDWIVPDLAVAAIEKAAGKNRDLQALARAVEARIAGDAFGPIANCPDEKPDPSAMAAGG</sequence>